<comment type="caution">
    <text evidence="1">The sequence shown here is derived from an EMBL/GenBank/DDBJ whole genome shotgun (WGS) entry which is preliminary data.</text>
</comment>
<evidence type="ECO:0000313" key="1">
    <source>
        <dbReference type="EMBL" id="CDO77447.1"/>
    </source>
</evidence>
<evidence type="ECO:0000313" key="2">
    <source>
        <dbReference type="Proteomes" id="UP000029665"/>
    </source>
</evidence>
<evidence type="ECO:0008006" key="3">
    <source>
        <dbReference type="Google" id="ProtNLM"/>
    </source>
</evidence>
<dbReference type="Gene3D" id="3.30.360.10">
    <property type="entry name" value="Dihydrodipicolinate Reductase, domain 2"/>
    <property type="match status" value="1"/>
</dbReference>
<dbReference type="STRING" id="5643.A0A060SSD5"/>
<proteinExistence type="predicted"/>
<dbReference type="EMBL" id="CCBP010000453">
    <property type="protein sequence ID" value="CDO77447.1"/>
    <property type="molecule type" value="Genomic_DNA"/>
</dbReference>
<dbReference type="Proteomes" id="UP000029665">
    <property type="component" value="Unassembled WGS sequence"/>
</dbReference>
<gene>
    <name evidence="1" type="ORF">BN946_scf184857.g54</name>
</gene>
<dbReference type="SUPFAM" id="SSF55347">
    <property type="entry name" value="Glyceraldehyde-3-phosphate dehydrogenase-like, C-terminal domain"/>
    <property type="match status" value="1"/>
</dbReference>
<dbReference type="HOGENOM" id="CLU_1723298_0_0_1"/>
<name>A0A060SSD5_PYCCI</name>
<keyword evidence="2" id="KW-1185">Reference proteome</keyword>
<dbReference type="OrthoDB" id="64915at2759"/>
<reference evidence="1" key="1">
    <citation type="submission" date="2014-01" db="EMBL/GenBank/DDBJ databases">
        <title>The genome of the white-rot fungus Pycnoporus cinnabarinus: a basidiomycete model with a versatile arsenal for lignocellulosic biomass breakdown.</title>
        <authorList>
            <person name="Levasseur A."/>
            <person name="Lomascolo A."/>
            <person name="Ruiz-Duenas F.J."/>
            <person name="Uzan E."/>
            <person name="Piumi F."/>
            <person name="Kues U."/>
            <person name="Ram A.F.J."/>
            <person name="Murat C."/>
            <person name="Haon M."/>
            <person name="Benoit I."/>
            <person name="Arfi Y."/>
            <person name="Chevret D."/>
            <person name="Drula E."/>
            <person name="Kwon M.J."/>
            <person name="Gouret P."/>
            <person name="Lesage-Meessen L."/>
            <person name="Lombard V."/>
            <person name="Mariette J."/>
            <person name="Noirot C."/>
            <person name="Park J."/>
            <person name="Patyshakuliyeva A."/>
            <person name="Wieneger R.A.B."/>
            <person name="Wosten H.A.B."/>
            <person name="Martin F."/>
            <person name="Coutinho P.M."/>
            <person name="de Vries R."/>
            <person name="Martinez A.T."/>
            <person name="Klopp C."/>
            <person name="Pontarotti P."/>
            <person name="Henrissat B."/>
            <person name="Record E."/>
        </authorList>
    </citation>
    <scope>NUCLEOTIDE SEQUENCE [LARGE SCALE GENOMIC DNA]</scope>
    <source>
        <strain evidence="1">BRFM137</strain>
    </source>
</reference>
<sequence length="152" mass="15886">MKTVSAFASLAKDILPPHDTINAIVKSQDGSHGLIELTWGAPTPSRSSEAGNCITVTGTEGWLSVTREAGAVRVSLKTITRDKDGKATGETAEVIEEKEVGIQKEIEGFLRAIDGEDDGVDAPRGTLGDVAFIEAALNSDGAPVDLVELAKV</sequence>
<organism evidence="1 2">
    <name type="scientific">Pycnoporus cinnabarinus</name>
    <name type="common">Cinnabar-red polypore</name>
    <name type="synonym">Trametes cinnabarina</name>
    <dbReference type="NCBI Taxonomy" id="5643"/>
    <lineage>
        <taxon>Eukaryota</taxon>
        <taxon>Fungi</taxon>
        <taxon>Dikarya</taxon>
        <taxon>Basidiomycota</taxon>
        <taxon>Agaricomycotina</taxon>
        <taxon>Agaricomycetes</taxon>
        <taxon>Polyporales</taxon>
        <taxon>Polyporaceae</taxon>
        <taxon>Trametes</taxon>
    </lineage>
</organism>
<dbReference type="AlphaFoldDB" id="A0A060SSD5"/>
<protein>
    <recommendedName>
        <fullName evidence="3">Gfo/Idh/MocA-like oxidoreductase C-terminal domain-containing protein</fullName>
    </recommendedName>
</protein>
<accession>A0A060SSD5</accession>